<evidence type="ECO:0000313" key="3">
    <source>
        <dbReference type="Proteomes" id="UP000299102"/>
    </source>
</evidence>
<evidence type="ECO:0000313" key="2">
    <source>
        <dbReference type="EMBL" id="GBP77494.1"/>
    </source>
</evidence>
<feature type="region of interest" description="Disordered" evidence="1">
    <location>
        <begin position="21"/>
        <end position="53"/>
    </location>
</feature>
<name>A0A4C1YRH9_EUMVA</name>
<gene>
    <name evidence="2" type="ORF">EVAR_62570_1</name>
</gene>
<dbReference type="AlphaFoldDB" id="A0A4C1YRH9"/>
<dbReference type="Proteomes" id="UP000299102">
    <property type="component" value="Unassembled WGS sequence"/>
</dbReference>
<reference evidence="2 3" key="1">
    <citation type="journal article" date="2019" name="Commun. Biol.">
        <title>The bagworm genome reveals a unique fibroin gene that provides high tensile strength.</title>
        <authorList>
            <person name="Kono N."/>
            <person name="Nakamura H."/>
            <person name="Ohtoshi R."/>
            <person name="Tomita M."/>
            <person name="Numata K."/>
            <person name="Arakawa K."/>
        </authorList>
    </citation>
    <scope>NUCLEOTIDE SEQUENCE [LARGE SCALE GENOMIC DNA]</scope>
</reference>
<evidence type="ECO:0000256" key="1">
    <source>
        <dbReference type="SAM" id="MobiDB-lite"/>
    </source>
</evidence>
<protein>
    <submittedName>
        <fullName evidence="2">Uncharacterized protein</fullName>
    </submittedName>
</protein>
<keyword evidence="3" id="KW-1185">Reference proteome</keyword>
<sequence>MPSPTPLSLGGSLSLQPVLYGQHAPVPPARRSSRPPPPIQHTHVISADRKKTNDKWKLRRTEELTLTEEKAVDFITTGRRLRISIYIHFSRTIELILRV</sequence>
<comment type="caution">
    <text evidence="2">The sequence shown here is derived from an EMBL/GenBank/DDBJ whole genome shotgun (WGS) entry which is preliminary data.</text>
</comment>
<organism evidence="2 3">
    <name type="scientific">Eumeta variegata</name>
    <name type="common">Bagworm moth</name>
    <name type="synonym">Eumeta japonica</name>
    <dbReference type="NCBI Taxonomy" id="151549"/>
    <lineage>
        <taxon>Eukaryota</taxon>
        <taxon>Metazoa</taxon>
        <taxon>Ecdysozoa</taxon>
        <taxon>Arthropoda</taxon>
        <taxon>Hexapoda</taxon>
        <taxon>Insecta</taxon>
        <taxon>Pterygota</taxon>
        <taxon>Neoptera</taxon>
        <taxon>Endopterygota</taxon>
        <taxon>Lepidoptera</taxon>
        <taxon>Glossata</taxon>
        <taxon>Ditrysia</taxon>
        <taxon>Tineoidea</taxon>
        <taxon>Psychidae</taxon>
        <taxon>Oiketicinae</taxon>
        <taxon>Eumeta</taxon>
    </lineage>
</organism>
<dbReference type="EMBL" id="BGZK01001333">
    <property type="protein sequence ID" value="GBP77494.1"/>
    <property type="molecule type" value="Genomic_DNA"/>
</dbReference>
<accession>A0A4C1YRH9</accession>
<proteinExistence type="predicted"/>